<organism evidence="1 2">
    <name type="scientific">Iodobacter arcticus</name>
    <dbReference type="NCBI Taxonomy" id="590593"/>
    <lineage>
        <taxon>Bacteria</taxon>
        <taxon>Pseudomonadati</taxon>
        <taxon>Pseudomonadota</taxon>
        <taxon>Betaproteobacteria</taxon>
        <taxon>Neisseriales</taxon>
        <taxon>Chitinibacteraceae</taxon>
        <taxon>Iodobacter</taxon>
    </lineage>
</organism>
<evidence type="ECO:0000313" key="2">
    <source>
        <dbReference type="Proteomes" id="UP001596473"/>
    </source>
</evidence>
<proteinExistence type="predicted"/>
<dbReference type="EMBL" id="JBHTBQ010000026">
    <property type="protein sequence ID" value="MFC7420733.1"/>
    <property type="molecule type" value="Genomic_DNA"/>
</dbReference>
<sequence>MEIAEMIAKQHCPLTPDYREKFGINETANNAIHQTIEKTPAAGAHK</sequence>
<accession>A0ABW2QYQ7</accession>
<gene>
    <name evidence="1" type="ORF">ACFQNF_12720</name>
</gene>
<dbReference type="RefSeq" id="WP_380188325.1">
    <property type="nucleotide sequence ID" value="NZ_JBHTBQ010000026.1"/>
</dbReference>
<evidence type="ECO:0000313" key="1">
    <source>
        <dbReference type="EMBL" id="MFC7420733.1"/>
    </source>
</evidence>
<keyword evidence="2" id="KW-1185">Reference proteome</keyword>
<name>A0ABW2QYQ7_9NEIS</name>
<protein>
    <submittedName>
        <fullName evidence="1">Uncharacterized protein</fullName>
    </submittedName>
</protein>
<reference evidence="2" key="1">
    <citation type="journal article" date="2019" name="Int. J. Syst. Evol. Microbiol.">
        <title>The Global Catalogue of Microorganisms (GCM) 10K type strain sequencing project: providing services to taxonomists for standard genome sequencing and annotation.</title>
        <authorList>
            <consortium name="The Broad Institute Genomics Platform"/>
            <consortium name="The Broad Institute Genome Sequencing Center for Infectious Disease"/>
            <person name="Wu L."/>
            <person name="Ma J."/>
        </authorList>
    </citation>
    <scope>NUCLEOTIDE SEQUENCE [LARGE SCALE GENOMIC DNA]</scope>
    <source>
        <strain evidence="2">CCUG 62945</strain>
    </source>
</reference>
<dbReference type="Proteomes" id="UP001596473">
    <property type="component" value="Unassembled WGS sequence"/>
</dbReference>
<comment type="caution">
    <text evidence="1">The sequence shown here is derived from an EMBL/GenBank/DDBJ whole genome shotgun (WGS) entry which is preliminary data.</text>
</comment>